<dbReference type="PANTHER" id="PTHR45566:SF1">
    <property type="entry name" value="HTH-TYPE TRANSCRIPTIONAL REGULATOR YHJB-RELATED"/>
    <property type="match status" value="1"/>
</dbReference>
<dbReference type="InterPro" id="IPR011006">
    <property type="entry name" value="CheY-like_superfamily"/>
</dbReference>
<dbReference type="PROSITE" id="PS50110">
    <property type="entry name" value="RESPONSE_REGULATORY"/>
    <property type="match status" value="1"/>
</dbReference>
<dbReference type="SUPFAM" id="SSF52172">
    <property type="entry name" value="CheY-like"/>
    <property type="match status" value="1"/>
</dbReference>
<keyword evidence="2" id="KW-0597">Phosphoprotein</keyword>
<dbReference type="InterPro" id="IPR001789">
    <property type="entry name" value="Sig_transdc_resp-reg_receiver"/>
</dbReference>
<dbReference type="Gene3D" id="3.40.50.2300">
    <property type="match status" value="1"/>
</dbReference>
<dbReference type="InterPro" id="IPR051015">
    <property type="entry name" value="EvgA-like"/>
</dbReference>
<dbReference type="Pfam" id="PF00072">
    <property type="entry name" value="Response_reg"/>
    <property type="match status" value="1"/>
</dbReference>
<dbReference type="PANTHER" id="PTHR45566">
    <property type="entry name" value="HTH-TYPE TRANSCRIPTIONAL REGULATOR YHJB-RELATED"/>
    <property type="match status" value="1"/>
</dbReference>
<evidence type="ECO:0000259" key="3">
    <source>
        <dbReference type="PROSITE" id="PS50110"/>
    </source>
</evidence>
<evidence type="ECO:0000256" key="1">
    <source>
        <dbReference type="ARBA" id="ARBA00023125"/>
    </source>
</evidence>
<accession>A0ABW1WX68</accession>
<protein>
    <submittedName>
        <fullName evidence="4">Response regulator</fullName>
    </submittedName>
</protein>
<evidence type="ECO:0000313" key="4">
    <source>
        <dbReference type="EMBL" id="MFC6395421.1"/>
    </source>
</evidence>
<sequence>MIRVALLDDHPIVHTALEGLSFMSGGRVGTVLHGTTSKDFMAAMDGVAVDVAIVDLLLGDRLDGPGVVAELALRKIPSLLYTAESRPVPVRRAMAAGARGLVLKSDPVDELVAAVEAVAAGGEVVGSEVAHALVEDPTLVPHLSPREVQVLQLLHAGVPRKAVGRMLEPPASDASVATYLRRALAKYRQLRPVPGVAEMLRQAYGDGWFTD</sequence>
<dbReference type="SUPFAM" id="SSF46894">
    <property type="entry name" value="C-terminal effector domain of the bipartite response regulators"/>
    <property type="match status" value="1"/>
</dbReference>
<proteinExistence type="predicted"/>
<evidence type="ECO:0000313" key="5">
    <source>
        <dbReference type="Proteomes" id="UP001596266"/>
    </source>
</evidence>
<feature type="modified residue" description="4-aspartylphosphate" evidence="2">
    <location>
        <position position="55"/>
    </location>
</feature>
<reference evidence="5" key="1">
    <citation type="journal article" date="2019" name="Int. J. Syst. Evol. Microbiol.">
        <title>The Global Catalogue of Microorganisms (GCM) 10K type strain sequencing project: providing services to taxonomists for standard genome sequencing and annotation.</title>
        <authorList>
            <consortium name="The Broad Institute Genomics Platform"/>
            <consortium name="The Broad Institute Genome Sequencing Center for Infectious Disease"/>
            <person name="Wu L."/>
            <person name="Ma J."/>
        </authorList>
    </citation>
    <scope>NUCLEOTIDE SEQUENCE [LARGE SCALE GENOMIC DNA]</scope>
    <source>
        <strain evidence="5">CGMCC 1.15277</strain>
    </source>
</reference>
<dbReference type="RefSeq" id="WP_343886651.1">
    <property type="nucleotide sequence ID" value="NZ_BAAAKI010000017.1"/>
</dbReference>
<keyword evidence="1" id="KW-0238">DNA-binding</keyword>
<gene>
    <name evidence="4" type="ORF">ACFP57_00220</name>
</gene>
<dbReference type="InterPro" id="IPR016032">
    <property type="entry name" value="Sig_transdc_resp-reg_C-effctor"/>
</dbReference>
<name>A0ABW1WX68_9ACTN</name>
<dbReference type="EMBL" id="JBHSUA010000002">
    <property type="protein sequence ID" value="MFC6395421.1"/>
    <property type="molecule type" value="Genomic_DNA"/>
</dbReference>
<dbReference type="Proteomes" id="UP001596266">
    <property type="component" value="Unassembled WGS sequence"/>
</dbReference>
<dbReference type="SMART" id="SM00448">
    <property type="entry name" value="REC"/>
    <property type="match status" value="1"/>
</dbReference>
<keyword evidence="5" id="KW-1185">Reference proteome</keyword>
<feature type="domain" description="Response regulatory" evidence="3">
    <location>
        <begin position="3"/>
        <end position="119"/>
    </location>
</feature>
<organism evidence="4 5">
    <name type="scientific">Luteococcus sanguinis</name>
    <dbReference type="NCBI Taxonomy" id="174038"/>
    <lineage>
        <taxon>Bacteria</taxon>
        <taxon>Bacillati</taxon>
        <taxon>Actinomycetota</taxon>
        <taxon>Actinomycetes</taxon>
        <taxon>Propionibacteriales</taxon>
        <taxon>Propionibacteriaceae</taxon>
        <taxon>Luteococcus</taxon>
    </lineage>
</organism>
<evidence type="ECO:0000256" key="2">
    <source>
        <dbReference type="PROSITE-ProRule" id="PRU00169"/>
    </source>
</evidence>
<comment type="caution">
    <text evidence="4">The sequence shown here is derived from an EMBL/GenBank/DDBJ whole genome shotgun (WGS) entry which is preliminary data.</text>
</comment>